<feature type="region of interest" description="Disordered" evidence="1">
    <location>
        <begin position="1136"/>
        <end position="1158"/>
    </location>
</feature>
<evidence type="ECO:0000256" key="1">
    <source>
        <dbReference type="SAM" id="MobiDB-lite"/>
    </source>
</evidence>
<proteinExistence type="predicted"/>
<feature type="region of interest" description="Disordered" evidence="1">
    <location>
        <begin position="951"/>
        <end position="970"/>
    </location>
</feature>
<reference evidence="3" key="1">
    <citation type="submission" date="2017-03" db="EMBL/GenBank/DDBJ databases">
        <title>Genomes of endolithic fungi from Antarctica.</title>
        <authorList>
            <person name="Coleine C."/>
            <person name="Masonjones S."/>
            <person name="Stajich J.E."/>
        </authorList>
    </citation>
    <scope>NUCLEOTIDE SEQUENCE [LARGE SCALE GENOMIC DNA]</scope>
    <source>
        <strain evidence="3">CCFEE 5527</strain>
    </source>
</reference>
<feature type="compositionally biased region" description="Polar residues" evidence="1">
    <location>
        <begin position="288"/>
        <end position="299"/>
    </location>
</feature>
<comment type="caution">
    <text evidence="2">The sequence shown here is derived from an EMBL/GenBank/DDBJ whole genome shotgun (WGS) entry which is preliminary data.</text>
</comment>
<keyword evidence="3" id="KW-1185">Reference proteome</keyword>
<dbReference type="InParanoid" id="A0A1V8SYW5"/>
<feature type="region of interest" description="Disordered" evidence="1">
    <location>
        <begin position="880"/>
        <end position="931"/>
    </location>
</feature>
<organism evidence="2 3">
    <name type="scientific">Cryoendolithus antarcticus</name>
    <dbReference type="NCBI Taxonomy" id="1507870"/>
    <lineage>
        <taxon>Eukaryota</taxon>
        <taxon>Fungi</taxon>
        <taxon>Dikarya</taxon>
        <taxon>Ascomycota</taxon>
        <taxon>Pezizomycotina</taxon>
        <taxon>Dothideomycetes</taxon>
        <taxon>Dothideomycetidae</taxon>
        <taxon>Cladosporiales</taxon>
        <taxon>Cladosporiaceae</taxon>
        <taxon>Cryoendolithus</taxon>
    </lineage>
</organism>
<evidence type="ECO:0000313" key="2">
    <source>
        <dbReference type="EMBL" id="OQO04274.1"/>
    </source>
</evidence>
<feature type="region of interest" description="Disordered" evidence="1">
    <location>
        <begin position="275"/>
        <end position="337"/>
    </location>
</feature>
<protein>
    <submittedName>
        <fullName evidence="2">Uncharacterized protein</fullName>
    </submittedName>
</protein>
<feature type="region of interest" description="Disordered" evidence="1">
    <location>
        <begin position="45"/>
        <end position="98"/>
    </location>
</feature>
<feature type="region of interest" description="Disordered" evidence="1">
    <location>
        <begin position="114"/>
        <end position="154"/>
    </location>
</feature>
<dbReference type="EMBL" id="NAJO01000022">
    <property type="protein sequence ID" value="OQO04274.1"/>
    <property type="molecule type" value="Genomic_DNA"/>
</dbReference>
<gene>
    <name evidence="2" type="ORF">B0A48_10885</name>
</gene>
<dbReference type="Proteomes" id="UP000192596">
    <property type="component" value="Unassembled WGS sequence"/>
</dbReference>
<feature type="region of interest" description="Disordered" evidence="1">
    <location>
        <begin position="436"/>
        <end position="460"/>
    </location>
</feature>
<sequence length="1255" mass="134164">MATTPGAFDGNTLHLEGEVTFETLITADLMKHAYLNDGGVPLRDPTNTEVAVNRDPHSHVSRSQPKVADASGSTHDALATDVPQSNEEAVSDPAAASHDADAVAAYELACESWEPDFDDDDDYRTSEHAQTPKRRDPEVYEESQVESYPSRNVLPHQKSFDKLLEAQSEEAVRAAAQSAWVQKLRTGVDPSAKRTTMTGSAGRQRAKVTSVVVKESMPQHPLPAVDHADVLHDVDSERTSATRPLATSNLNDSDADRRARQLALLECRAFLQTATKPGQKVRPPYDESLTNDPRSSANTLPKARAALPKAPSTPARGRPAFAPAPKGHSGPWATVAASSHKQPSPRALEAAKIQAQSRIPPPPGFIPPHIRAANAAKAARIQILQTQKAAQESPTTKLTTPTSLRGELDQSTTKVPAGQVDTNPLTLAQSQAVDALASDGGDERCSSEEGGPLRSRTSPTQTLQNGILAVNDARQLHKLVAPPIIFPLEGTSSETVARFSIDQLKSCSPSKALSIASCSRCDRLATHLMQMTETDAQPLCFPCFTVDDRIDDAVDVITGEADISGSWEMVPTDLKGFSIARKKPHNISSAVQKSAVTFAPKGTTSYGHHTSPVLRATTPASVEEITGSEWQVAASRQTKVKDRNVDAAVELAIPNGNQSEHIDPVARSPALDFKAEEAAEISGVPHGSPSKQYKRSISCTSNRSAAASSTMSASALPFASFSHGRETSPMSSHFWVPPAPNTLQAAARLALSPPIQPQQIQSVQAFGPVSTSQPCPQLERQIALFGQNVFAHQPPNLPLGQSVMPTFGPPHPSSMLFQASPPSHPVPLFAPPGLASVPAYGHADFEVFNLHDNHLPAAPTCGFHHDRYRTYPAHATYQTIPMPAPLPGPTPQSHRRDSSRSVSKAVPIIKPTMATSSEREPSAPNAGGAAIAGVSSEQQFQAHQLISDHDEDLATSPRSAADVPASQSETKDILTETTLLDMEAQSIYKDGLEKCGLGFANDTVATTRADADVIATESSSPTMDKDDVVEDVTSAVPANKLARNGREAAREALTTAWYARDTFRAKLNGSYSLDRAQAFATATKEYNAKRKELAASIASGELNEEDAVSFPFLSPNDTTVPKVRPKALAASAAAIAPPGNNSMQPAKKENEPSPHPPCVDSTCTTCSEPLYKIALTKTIHALQTLIKARRMSSQRCKKCQDHFCLGGTPSKGDPKLHAATEYYRRSRNKLVEVSGGSLREDIGYNLPDPDGGCGK</sequence>
<feature type="compositionally biased region" description="Polar residues" evidence="1">
    <location>
        <begin position="409"/>
        <end position="420"/>
    </location>
</feature>
<feature type="compositionally biased region" description="Low complexity" evidence="1">
    <location>
        <begin position="300"/>
        <end position="325"/>
    </location>
</feature>
<name>A0A1V8SYW5_9PEZI</name>
<evidence type="ECO:0000313" key="3">
    <source>
        <dbReference type="Proteomes" id="UP000192596"/>
    </source>
</evidence>
<accession>A0A1V8SYW5</accession>
<feature type="compositionally biased region" description="Low complexity" evidence="1">
    <location>
        <begin position="393"/>
        <end position="404"/>
    </location>
</feature>
<feature type="region of interest" description="Disordered" evidence="1">
    <location>
        <begin position="386"/>
        <end position="420"/>
    </location>
</feature>
<dbReference type="AlphaFoldDB" id="A0A1V8SYW5"/>